<name>A0A919RPQ9_9ACTN</name>
<keyword evidence="10" id="KW-1185">Reference proteome</keyword>
<keyword evidence="6 7" id="KW-0472">Membrane</keyword>
<keyword evidence="3" id="KW-1003">Cell membrane</keyword>
<evidence type="ECO:0000313" key="10">
    <source>
        <dbReference type="Proteomes" id="UP000606172"/>
    </source>
</evidence>
<dbReference type="PRINTS" id="PR01036">
    <property type="entry name" value="TCRTETB"/>
</dbReference>
<protein>
    <submittedName>
        <fullName evidence="9">MFS transporter</fullName>
    </submittedName>
</protein>
<dbReference type="Proteomes" id="UP000606172">
    <property type="component" value="Unassembled WGS sequence"/>
</dbReference>
<feature type="transmembrane region" description="Helical" evidence="7">
    <location>
        <begin position="241"/>
        <end position="258"/>
    </location>
</feature>
<evidence type="ECO:0000256" key="5">
    <source>
        <dbReference type="ARBA" id="ARBA00022989"/>
    </source>
</evidence>
<feature type="transmembrane region" description="Helical" evidence="7">
    <location>
        <begin position="311"/>
        <end position="335"/>
    </location>
</feature>
<feature type="transmembrane region" description="Helical" evidence="7">
    <location>
        <begin position="119"/>
        <end position="139"/>
    </location>
</feature>
<accession>A0A919RPQ9</accession>
<dbReference type="GO" id="GO:0005886">
    <property type="term" value="C:plasma membrane"/>
    <property type="evidence" value="ECO:0007669"/>
    <property type="project" value="UniProtKB-SubCell"/>
</dbReference>
<proteinExistence type="predicted"/>
<evidence type="ECO:0000256" key="6">
    <source>
        <dbReference type="ARBA" id="ARBA00023136"/>
    </source>
</evidence>
<dbReference type="RefSeq" id="WP_239130141.1">
    <property type="nucleotide sequence ID" value="NZ_BOOW01000042.1"/>
</dbReference>
<feature type="transmembrane region" description="Helical" evidence="7">
    <location>
        <begin position="151"/>
        <end position="170"/>
    </location>
</feature>
<dbReference type="Gene3D" id="1.20.1250.20">
    <property type="entry name" value="MFS general substrate transporter like domains"/>
    <property type="match status" value="1"/>
</dbReference>
<dbReference type="InterPro" id="IPR005829">
    <property type="entry name" value="Sugar_transporter_CS"/>
</dbReference>
<keyword evidence="2" id="KW-0813">Transport</keyword>
<evidence type="ECO:0000256" key="3">
    <source>
        <dbReference type="ARBA" id="ARBA00022475"/>
    </source>
</evidence>
<dbReference type="Pfam" id="PF07690">
    <property type="entry name" value="MFS_1"/>
    <property type="match status" value="1"/>
</dbReference>
<feature type="transmembrane region" description="Helical" evidence="7">
    <location>
        <begin position="89"/>
        <end position="107"/>
    </location>
</feature>
<feature type="transmembrane region" description="Helical" evidence="7">
    <location>
        <begin position="368"/>
        <end position="394"/>
    </location>
</feature>
<dbReference type="PROSITE" id="PS00216">
    <property type="entry name" value="SUGAR_TRANSPORT_1"/>
    <property type="match status" value="1"/>
</dbReference>
<dbReference type="AlphaFoldDB" id="A0A919RPQ9"/>
<dbReference type="InterPro" id="IPR036259">
    <property type="entry name" value="MFS_trans_sf"/>
</dbReference>
<evidence type="ECO:0000256" key="4">
    <source>
        <dbReference type="ARBA" id="ARBA00022692"/>
    </source>
</evidence>
<feature type="transmembrane region" description="Helical" evidence="7">
    <location>
        <begin position="441"/>
        <end position="461"/>
    </location>
</feature>
<evidence type="ECO:0000256" key="1">
    <source>
        <dbReference type="ARBA" id="ARBA00004651"/>
    </source>
</evidence>
<organism evidence="9 10">
    <name type="scientific">Sinosporangium siamense</name>
    <dbReference type="NCBI Taxonomy" id="1367973"/>
    <lineage>
        <taxon>Bacteria</taxon>
        <taxon>Bacillati</taxon>
        <taxon>Actinomycetota</taxon>
        <taxon>Actinomycetes</taxon>
        <taxon>Streptosporangiales</taxon>
        <taxon>Streptosporangiaceae</taxon>
        <taxon>Sinosporangium</taxon>
    </lineage>
</organism>
<dbReference type="CDD" id="cd17321">
    <property type="entry name" value="MFS_MMR_MDR_like"/>
    <property type="match status" value="1"/>
</dbReference>
<sequence length="470" mass="47982">MSFLARGERESTGGRGMRSRRLILTFLALLQFLIAVDVTVVNIALPSIGEDFGVGVRQLTWVVTGYTVVGGGLLMLGGRVADLLGRRRTLLAGAAIFGLASLAAGLAPSLELLVLARFAQGAGEALASPAAMSLLALLFPEPQARSRALGVWAAVASSGLVLGFLLSGVITQHFHWRWIFLINLPLVAAVLCAVWILIRADGPVGRRPLDLPGALLLTATPLLLVYGIIELGEAHRDIAPATAAVVLGVVCAVAFVVVERRSPHPLVPLTLFTTRVRVVANAATALVSAALSTAFLLLTLSLQQERGLSPIAAGFSFLPFAITLILTSLVVPGLVKRAGLNAAATLGIAVTAAGAVSLAVAAQPETPFIAVMPGMVLISGGMGIALIALQNAALHDVTEADAGMASGVQRCADQLGGASGVALYVGVGFSPLLGAGADPYLVAYGMAVAGLVAAASAVLSLSRRGTAQVT</sequence>
<dbReference type="InterPro" id="IPR011701">
    <property type="entry name" value="MFS"/>
</dbReference>
<dbReference type="InterPro" id="IPR020846">
    <property type="entry name" value="MFS_dom"/>
</dbReference>
<dbReference type="Gene3D" id="1.20.1720.10">
    <property type="entry name" value="Multidrug resistance protein D"/>
    <property type="match status" value="1"/>
</dbReference>
<dbReference type="PANTHER" id="PTHR42718:SF46">
    <property type="entry name" value="BLR6921 PROTEIN"/>
    <property type="match status" value="1"/>
</dbReference>
<dbReference type="PROSITE" id="PS50850">
    <property type="entry name" value="MFS"/>
    <property type="match status" value="1"/>
</dbReference>
<feature type="transmembrane region" description="Helical" evidence="7">
    <location>
        <begin position="342"/>
        <end position="362"/>
    </location>
</feature>
<feature type="transmembrane region" description="Helical" evidence="7">
    <location>
        <begin position="278"/>
        <end position="299"/>
    </location>
</feature>
<evidence type="ECO:0000256" key="2">
    <source>
        <dbReference type="ARBA" id="ARBA00022448"/>
    </source>
</evidence>
<dbReference type="GO" id="GO:0022857">
    <property type="term" value="F:transmembrane transporter activity"/>
    <property type="evidence" value="ECO:0007669"/>
    <property type="project" value="InterPro"/>
</dbReference>
<reference evidence="9" key="1">
    <citation type="submission" date="2021-01" db="EMBL/GenBank/DDBJ databases">
        <title>Whole genome shotgun sequence of Sinosporangium siamense NBRC 109515.</title>
        <authorList>
            <person name="Komaki H."/>
            <person name="Tamura T."/>
        </authorList>
    </citation>
    <scope>NUCLEOTIDE SEQUENCE</scope>
    <source>
        <strain evidence="9">NBRC 109515</strain>
    </source>
</reference>
<keyword evidence="5 7" id="KW-1133">Transmembrane helix</keyword>
<evidence type="ECO:0000256" key="7">
    <source>
        <dbReference type="SAM" id="Phobius"/>
    </source>
</evidence>
<feature type="transmembrane region" description="Helical" evidence="7">
    <location>
        <begin position="415"/>
        <end position="435"/>
    </location>
</feature>
<dbReference type="EMBL" id="BOOW01000042">
    <property type="protein sequence ID" value="GII96161.1"/>
    <property type="molecule type" value="Genomic_DNA"/>
</dbReference>
<feature type="transmembrane region" description="Helical" evidence="7">
    <location>
        <begin position="59"/>
        <end position="77"/>
    </location>
</feature>
<feature type="transmembrane region" description="Helical" evidence="7">
    <location>
        <begin position="209"/>
        <end position="229"/>
    </location>
</feature>
<gene>
    <name evidence="9" type="ORF">Ssi02_63920</name>
</gene>
<evidence type="ECO:0000259" key="8">
    <source>
        <dbReference type="PROSITE" id="PS50850"/>
    </source>
</evidence>
<feature type="domain" description="Major facilitator superfamily (MFS) profile" evidence="8">
    <location>
        <begin position="23"/>
        <end position="462"/>
    </location>
</feature>
<keyword evidence="4 7" id="KW-0812">Transmembrane</keyword>
<dbReference type="PANTHER" id="PTHR42718">
    <property type="entry name" value="MAJOR FACILITATOR SUPERFAMILY MULTIDRUG TRANSPORTER MFSC"/>
    <property type="match status" value="1"/>
</dbReference>
<evidence type="ECO:0000313" key="9">
    <source>
        <dbReference type="EMBL" id="GII96161.1"/>
    </source>
</evidence>
<feature type="transmembrane region" description="Helical" evidence="7">
    <location>
        <begin position="176"/>
        <end position="197"/>
    </location>
</feature>
<dbReference type="SUPFAM" id="SSF103473">
    <property type="entry name" value="MFS general substrate transporter"/>
    <property type="match status" value="1"/>
</dbReference>
<comment type="caution">
    <text evidence="9">The sequence shown here is derived from an EMBL/GenBank/DDBJ whole genome shotgun (WGS) entry which is preliminary data.</text>
</comment>
<comment type="subcellular location">
    <subcellularLocation>
        <location evidence="1">Cell membrane</location>
        <topology evidence="1">Multi-pass membrane protein</topology>
    </subcellularLocation>
</comment>